<name>A0ABW8SS28_9CLOT</name>
<protein>
    <submittedName>
        <fullName evidence="1">Uncharacterized protein</fullName>
    </submittedName>
</protein>
<dbReference type="RefSeq" id="WP_406794987.1">
    <property type="nucleotide sequence ID" value="NZ_JBJHZX010000124.1"/>
</dbReference>
<comment type="caution">
    <text evidence="1">The sequence shown here is derived from an EMBL/GenBank/DDBJ whole genome shotgun (WGS) entry which is preliminary data.</text>
</comment>
<dbReference type="EMBL" id="JBJHZX010000124">
    <property type="protein sequence ID" value="MFL0198874.1"/>
    <property type="molecule type" value="Genomic_DNA"/>
</dbReference>
<keyword evidence="2" id="KW-1185">Reference proteome</keyword>
<evidence type="ECO:0000313" key="1">
    <source>
        <dbReference type="EMBL" id="MFL0198874.1"/>
    </source>
</evidence>
<evidence type="ECO:0000313" key="2">
    <source>
        <dbReference type="Proteomes" id="UP001623660"/>
    </source>
</evidence>
<proteinExistence type="predicted"/>
<reference evidence="1 2" key="1">
    <citation type="submission" date="2024-11" db="EMBL/GenBank/DDBJ databases">
        <authorList>
            <person name="Heng Y.C."/>
            <person name="Lim A.C.H."/>
            <person name="Lee J.K.Y."/>
            <person name="Kittelmann S."/>
        </authorList>
    </citation>
    <scope>NUCLEOTIDE SEQUENCE [LARGE SCALE GENOMIC DNA]</scope>
    <source>
        <strain evidence="1 2">WILCCON 0269</strain>
    </source>
</reference>
<accession>A0ABW8SS28</accession>
<sequence length="145" mass="17429">MWEYEKIKYKNKYGKYPEEQERFGKTYRNVVEGEMKSIMNTINTSNVGQTNAFVMKKWNADKKDILNYRKSVASFRLNMPIYLKNGSYKIYQDNNGYEVDCAVFNKFQELKHLTFKIDKLDGNVFWTVKNLFIIDRKFKLEGLHY</sequence>
<dbReference type="Proteomes" id="UP001623660">
    <property type="component" value="Unassembled WGS sequence"/>
</dbReference>
<organism evidence="1 2">
    <name type="scientific">Candidatus Clostridium eludens</name>
    <dbReference type="NCBI Taxonomy" id="3381663"/>
    <lineage>
        <taxon>Bacteria</taxon>
        <taxon>Bacillati</taxon>
        <taxon>Bacillota</taxon>
        <taxon>Clostridia</taxon>
        <taxon>Eubacteriales</taxon>
        <taxon>Clostridiaceae</taxon>
        <taxon>Clostridium</taxon>
    </lineage>
</organism>
<gene>
    <name evidence="1" type="ORF">ACJDU8_25480</name>
</gene>